<gene>
    <name evidence="1" type="ordered locus">Dalk_4790</name>
</gene>
<evidence type="ECO:0000313" key="2">
    <source>
        <dbReference type="Proteomes" id="UP000000739"/>
    </source>
</evidence>
<name>B8FD36_DESAL</name>
<accession>B8FD36</accession>
<organism evidence="1 2">
    <name type="scientific">Desulfatibacillum aliphaticivorans</name>
    <dbReference type="NCBI Taxonomy" id="218208"/>
    <lineage>
        <taxon>Bacteria</taxon>
        <taxon>Pseudomonadati</taxon>
        <taxon>Thermodesulfobacteriota</taxon>
        <taxon>Desulfobacteria</taxon>
        <taxon>Desulfobacterales</taxon>
        <taxon>Desulfatibacillaceae</taxon>
        <taxon>Desulfatibacillum</taxon>
    </lineage>
</organism>
<evidence type="ECO:0000313" key="1">
    <source>
        <dbReference type="EMBL" id="ACL06467.1"/>
    </source>
</evidence>
<keyword evidence="2" id="KW-1185">Reference proteome</keyword>
<proteinExistence type="predicted"/>
<dbReference type="HOGENOM" id="CLU_1330143_0_0_7"/>
<dbReference type="Proteomes" id="UP000000739">
    <property type="component" value="Chromosome"/>
</dbReference>
<dbReference type="RefSeq" id="WP_015949506.1">
    <property type="nucleotide sequence ID" value="NC_011768.1"/>
</dbReference>
<dbReference type="AlphaFoldDB" id="B8FD36"/>
<dbReference type="EMBL" id="CP001322">
    <property type="protein sequence ID" value="ACL06467.1"/>
    <property type="molecule type" value="Genomic_DNA"/>
</dbReference>
<dbReference type="KEGG" id="dal:Dalk_4790"/>
<reference evidence="1 2" key="1">
    <citation type="journal article" date="2012" name="Environ. Microbiol.">
        <title>The genome sequence of Desulfatibacillum alkenivorans AK-01: a blueprint for anaerobic alkane oxidation.</title>
        <authorList>
            <person name="Callaghan A.V."/>
            <person name="Morris B.E."/>
            <person name="Pereira I.A."/>
            <person name="McInerney M.J."/>
            <person name="Austin R.N."/>
            <person name="Groves J.T."/>
            <person name="Kukor J.J."/>
            <person name="Suflita J.M."/>
            <person name="Young L.Y."/>
            <person name="Zylstra G.J."/>
            <person name="Wawrik B."/>
        </authorList>
    </citation>
    <scope>NUCLEOTIDE SEQUENCE [LARGE SCALE GENOMIC DNA]</scope>
    <source>
        <strain evidence="1 2">AK-01</strain>
    </source>
</reference>
<sequence>MMNKAKGPVWHKKQKEQGVIPAGLRGVDQEATWCKSHADGWVYGHGSFSLTNHNNPVLGCFLWMPNSGNEAKRLWLETGRLKGLTDYVSMDSKADSYPLFRELKRQRDMILVTSSRRKVNKTPHRIRMHQLMQEPELKQIYKERSYRVEPMQGLVKDIFELDTCWMRGRKSNRWLFAAMGLAVQMHQLVAYKENRSTWKIKQEVLG</sequence>
<protein>
    <submittedName>
        <fullName evidence="1">Transposase IS4 family protein</fullName>
    </submittedName>
</protein>